<dbReference type="GO" id="GO:0006368">
    <property type="term" value="P:transcription elongation by RNA polymerase II"/>
    <property type="evidence" value="ECO:0007669"/>
    <property type="project" value="TreeGrafter"/>
</dbReference>
<dbReference type="PROSITE" id="PS50005">
    <property type="entry name" value="TPR"/>
    <property type="match status" value="1"/>
</dbReference>
<accession>A0A4Z1NKC4</accession>
<feature type="compositionally biased region" description="Acidic residues" evidence="4">
    <location>
        <begin position="1213"/>
        <end position="1226"/>
    </location>
</feature>
<feature type="region of interest" description="Disordered" evidence="4">
    <location>
        <begin position="1059"/>
        <end position="1239"/>
    </location>
</feature>
<sequence>MSSQGLNGLNGHHDDGKRWSYIPPAIDIPLGEGEEVEVNLSELLEDPTELCTLLENEGVAKGYWEITAMAYAKENKMDHAIDILKKGLSAFASNQQDRLSIFSALCWMCLYNCRHAPRIPEASDLIQQSAFYVSSAQMEDTKGLPEKLQIKNYWLAQAAAHLNSAARISPSYPPIFLARGVYNLLKSSLVHPDERHAQLTEALKAFDNTLRASNGKNIFALIGRARVLYSMHKWADAHHCFQEVLRRAPDMIDPDPRIGMGCCLWQLGHHEDAKSAWERALELNSESKQALLLLGQYYLSASSKMNINDPKFEITYGRAIREYIQYAVKLDKFYPLALASLAPYMAAKRPEVVARMGRNIIERADVSTVASEGWFQLARLAHSQGENTRAFEYYAKADQARGGDGRGGDDQGHLPSKFGMAQIKVLQEDLVDAKFRLEKLHNLSRSTETMSLLGVLYAEDYFSVPETNGNTKDDEQLQAWKKAISFLEGVRTTWKDAKKNATTNADVLLTLARLYEIDAPDKSLQCLQQAEEEELKKIPELRRARSELEAMPLEVVGETDKNVIANKKSAFLAAKETAAKEVESLRLSLRDRLSPAALNNMGCLHFQAERYGAARDNFQTALNACVRIASEDSDDDTDALVSTISYNLARCYEAEGMNDEAKKVYEGLLERHAGYIDASARLAYIALRENPKGEGAKAMSNVFHSAEDNLDIRGLYGWYLNKTRKPARNATFAEDNEQRHLKHTLRDFNKHDHYSLTAMGNLHLIYAREMPRQSESDKQRRRKMYEKAVEFFTKALELDSRNAYAVQGLAIAVVEDKKDMSQGIQLLSQVREVLKDPSVYINLGHAFCELKQYSRAIENYESALVKDRINDVNTLVCLGRTWLLRAKQEKSLQGMKTSLDYSQRALDLEPEILHFKFNLAYVRIQIAQLVYTLKTHERSADDVQTALEGLDAAVDALTEIAKSPNPPFPRADIEQRAVMCRTSVHKQLERALGEQKEYEKKNADRLAQAKGVREAEMRKREDEQRARKEREAAEKARILNERLEMQRRDREIAEKRAAEERLREEEQMTTDDETGERKKRVKKKGGSKRKKRDADSDTEDGIGGGYGSERGGSRGRSAGVTGDESEGAPKHKKKRKLERKNQKAEKEKSSKFKSAEFVQESDEEEESVAPAVHGGANGGAVLTPGGSDDLSEAEGEAEEVARPRKKVARVIADDEEEEGGDVEMAEADVAAPGADDDES</sequence>
<dbReference type="Pfam" id="PF13174">
    <property type="entry name" value="TPR_6"/>
    <property type="match status" value="1"/>
</dbReference>
<feature type="repeat" description="TPR" evidence="3">
    <location>
        <begin position="837"/>
        <end position="870"/>
    </location>
</feature>
<evidence type="ECO:0000313" key="6">
    <source>
        <dbReference type="Proteomes" id="UP000298493"/>
    </source>
</evidence>
<name>A0A4Z1NKC4_9PEZI</name>
<dbReference type="Gene3D" id="1.25.40.10">
    <property type="entry name" value="Tetratricopeptide repeat domain"/>
    <property type="match status" value="4"/>
</dbReference>
<dbReference type="PANTHER" id="PTHR14027">
    <property type="entry name" value="RNA POLYMERASE-ASSOCIATED PROTEIN CTR9"/>
    <property type="match status" value="1"/>
</dbReference>
<feature type="compositionally biased region" description="Basic and acidic residues" evidence="4">
    <location>
        <begin position="1139"/>
        <end position="1154"/>
    </location>
</feature>
<dbReference type="GO" id="GO:0016593">
    <property type="term" value="C:Cdc73/Paf1 complex"/>
    <property type="evidence" value="ECO:0007669"/>
    <property type="project" value="TreeGrafter"/>
</dbReference>
<evidence type="ECO:0000256" key="1">
    <source>
        <dbReference type="ARBA" id="ARBA00022737"/>
    </source>
</evidence>
<comment type="caution">
    <text evidence="5">The sequence shown here is derived from an EMBL/GenBank/DDBJ whole genome shotgun (WGS) entry which is preliminary data.</text>
</comment>
<feature type="compositionally biased region" description="Basic residues" evidence="4">
    <location>
        <begin position="1077"/>
        <end position="1091"/>
    </location>
</feature>
<organism evidence="5 6">
    <name type="scientific">Venturia nashicola</name>
    <dbReference type="NCBI Taxonomy" id="86259"/>
    <lineage>
        <taxon>Eukaryota</taxon>
        <taxon>Fungi</taxon>
        <taxon>Dikarya</taxon>
        <taxon>Ascomycota</taxon>
        <taxon>Pezizomycotina</taxon>
        <taxon>Dothideomycetes</taxon>
        <taxon>Pleosporomycetidae</taxon>
        <taxon>Venturiales</taxon>
        <taxon>Venturiaceae</taxon>
        <taxon>Venturia</taxon>
    </lineage>
</organism>
<dbReference type="InterPro" id="IPR011990">
    <property type="entry name" value="TPR-like_helical_dom_sf"/>
</dbReference>
<feature type="compositionally biased region" description="Basic and acidic residues" evidence="4">
    <location>
        <begin position="994"/>
        <end position="1004"/>
    </location>
</feature>
<keyword evidence="5" id="KW-0648">Protein biosynthesis</keyword>
<evidence type="ECO:0000256" key="3">
    <source>
        <dbReference type="PROSITE-ProRule" id="PRU00339"/>
    </source>
</evidence>
<protein>
    <submittedName>
        <fullName evidence="5">Putative rna polymerase ii transcription elongation factor protein</fullName>
    </submittedName>
</protein>
<dbReference type="Proteomes" id="UP000298493">
    <property type="component" value="Unassembled WGS sequence"/>
</dbReference>
<evidence type="ECO:0000256" key="2">
    <source>
        <dbReference type="ARBA" id="ARBA00022803"/>
    </source>
</evidence>
<dbReference type="SUPFAM" id="SSF48452">
    <property type="entry name" value="TPR-like"/>
    <property type="match status" value="2"/>
</dbReference>
<keyword evidence="2 3" id="KW-0802">TPR repeat</keyword>
<dbReference type="Pfam" id="PF13432">
    <property type="entry name" value="TPR_16"/>
    <property type="match status" value="1"/>
</dbReference>
<dbReference type="GO" id="GO:0000993">
    <property type="term" value="F:RNA polymerase II complex binding"/>
    <property type="evidence" value="ECO:0007669"/>
    <property type="project" value="TreeGrafter"/>
</dbReference>
<feature type="compositionally biased region" description="Basic and acidic residues" evidence="4">
    <location>
        <begin position="1011"/>
        <end position="1032"/>
    </location>
</feature>
<keyword evidence="6" id="KW-1185">Reference proteome</keyword>
<dbReference type="InterPro" id="IPR031101">
    <property type="entry name" value="Ctr9"/>
</dbReference>
<proteinExistence type="predicted"/>
<dbReference type="InterPro" id="IPR019734">
    <property type="entry name" value="TPR_rpt"/>
</dbReference>
<dbReference type="SMART" id="SM00028">
    <property type="entry name" value="TPR"/>
    <property type="match status" value="9"/>
</dbReference>
<keyword evidence="1" id="KW-0677">Repeat</keyword>
<feature type="region of interest" description="Disordered" evidence="4">
    <location>
        <begin position="994"/>
        <end position="1032"/>
    </location>
</feature>
<keyword evidence="5" id="KW-0251">Elongation factor</keyword>
<dbReference type="EMBL" id="SNSC02000019">
    <property type="protein sequence ID" value="TID16191.1"/>
    <property type="molecule type" value="Genomic_DNA"/>
</dbReference>
<feature type="compositionally biased region" description="Acidic residues" evidence="4">
    <location>
        <begin position="1189"/>
        <end position="1198"/>
    </location>
</feature>
<dbReference type="GO" id="GO:0006355">
    <property type="term" value="P:regulation of DNA-templated transcription"/>
    <property type="evidence" value="ECO:0007669"/>
    <property type="project" value="InterPro"/>
</dbReference>
<dbReference type="STRING" id="86259.A0A4Z1NKC4"/>
<dbReference type="PANTHER" id="PTHR14027:SF2">
    <property type="entry name" value="RNA POLYMERASE-ASSOCIATED PROTEIN CTR9 HOMOLOG"/>
    <property type="match status" value="1"/>
</dbReference>
<reference evidence="5 6" key="1">
    <citation type="submission" date="2019-04" db="EMBL/GenBank/DDBJ databases">
        <title>High contiguity whole genome sequence and gene annotation resource for two Venturia nashicola isolates.</title>
        <authorList>
            <person name="Prokchorchik M."/>
            <person name="Won K."/>
            <person name="Lee Y."/>
            <person name="Choi E.D."/>
            <person name="Segonzac C."/>
            <person name="Sohn K.H."/>
        </authorList>
    </citation>
    <scope>NUCLEOTIDE SEQUENCE [LARGE SCALE GENOMIC DNA]</scope>
    <source>
        <strain evidence="5 6">PRI2</strain>
    </source>
</reference>
<feature type="compositionally biased region" description="Gly residues" evidence="4">
    <location>
        <begin position="1101"/>
        <end position="1110"/>
    </location>
</feature>
<dbReference type="AlphaFoldDB" id="A0A4Z1NKC4"/>
<evidence type="ECO:0000313" key="5">
    <source>
        <dbReference type="EMBL" id="TID16191.1"/>
    </source>
</evidence>
<gene>
    <name evidence="5" type="ORF">E6O75_ATG09249</name>
</gene>
<evidence type="ECO:0000256" key="4">
    <source>
        <dbReference type="SAM" id="MobiDB-lite"/>
    </source>
</evidence>
<dbReference type="GO" id="GO:0003746">
    <property type="term" value="F:translation elongation factor activity"/>
    <property type="evidence" value="ECO:0007669"/>
    <property type="project" value="UniProtKB-KW"/>
</dbReference>